<protein>
    <recommendedName>
        <fullName evidence="8">Lipoprotein NlpI</fullName>
    </recommendedName>
</protein>
<feature type="repeat" description="TPR" evidence="9">
    <location>
        <begin position="71"/>
        <end position="104"/>
    </location>
</feature>
<keyword evidence="5 8" id="KW-0472">Membrane</keyword>
<dbReference type="InterPro" id="IPR050498">
    <property type="entry name" value="Ycf3"/>
</dbReference>
<evidence type="ECO:0000256" key="3">
    <source>
        <dbReference type="ARBA" id="ARBA00022737"/>
    </source>
</evidence>
<gene>
    <name evidence="11" type="ORF">TW77_13325</name>
</gene>
<dbReference type="GO" id="GO:0009279">
    <property type="term" value="C:cell outer membrane"/>
    <property type="evidence" value="ECO:0007669"/>
    <property type="project" value="TreeGrafter"/>
</dbReference>
<dbReference type="InterPro" id="IPR023605">
    <property type="entry name" value="Lipoprotein_NlpI"/>
</dbReference>
<proteinExistence type="predicted"/>
<dbReference type="InterPro" id="IPR019734">
    <property type="entry name" value="TPR_rpt"/>
</dbReference>
<dbReference type="AlphaFoldDB" id="A0A0F4QLG7"/>
<feature type="signal peptide" evidence="10">
    <location>
        <begin position="1"/>
        <end position="29"/>
    </location>
</feature>
<dbReference type="RefSeq" id="WP_046005483.1">
    <property type="nucleotide sequence ID" value="NZ_JXYA01000028.1"/>
</dbReference>
<evidence type="ECO:0000256" key="4">
    <source>
        <dbReference type="ARBA" id="ARBA00022803"/>
    </source>
</evidence>
<feature type="repeat" description="TPR" evidence="9">
    <location>
        <begin position="105"/>
        <end position="138"/>
    </location>
</feature>
<accession>A0A0F4QLG7</accession>
<dbReference type="PROSITE" id="PS50005">
    <property type="entry name" value="TPR"/>
    <property type="match status" value="2"/>
</dbReference>
<evidence type="ECO:0000313" key="12">
    <source>
        <dbReference type="Proteomes" id="UP000033452"/>
    </source>
</evidence>
<dbReference type="NCBIfam" id="NF008391">
    <property type="entry name" value="PRK11189.1"/>
    <property type="match status" value="1"/>
</dbReference>
<evidence type="ECO:0000256" key="9">
    <source>
        <dbReference type="PROSITE-ProRule" id="PRU00339"/>
    </source>
</evidence>
<organism evidence="11 12">
    <name type="scientific">Pseudoalteromonas rubra</name>
    <dbReference type="NCBI Taxonomy" id="43658"/>
    <lineage>
        <taxon>Bacteria</taxon>
        <taxon>Pseudomonadati</taxon>
        <taxon>Pseudomonadota</taxon>
        <taxon>Gammaproteobacteria</taxon>
        <taxon>Alteromonadales</taxon>
        <taxon>Pseudoalteromonadaceae</taxon>
        <taxon>Pseudoalteromonas</taxon>
    </lineage>
</organism>
<keyword evidence="7 11" id="KW-0449">Lipoprotein</keyword>
<dbReference type="PATRIC" id="fig|43658.5.peg.2816"/>
<dbReference type="SMART" id="SM00028">
    <property type="entry name" value="TPR"/>
    <property type="match status" value="4"/>
</dbReference>
<dbReference type="Gene3D" id="1.25.40.10">
    <property type="entry name" value="Tetratricopeptide repeat domain"/>
    <property type="match status" value="1"/>
</dbReference>
<name>A0A0F4QLG7_9GAMM</name>
<dbReference type="Proteomes" id="UP000033452">
    <property type="component" value="Unassembled WGS sequence"/>
</dbReference>
<feature type="chain" id="PRO_5002475688" description="Lipoprotein NlpI" evidence="10">
    <location>
        <begin position="30"/>
        <end position="300"/>
    </location>
</feature>
<dbReference type="PIRSF" id="PIRSF004654">
    <property type="entry name" value="NlpI"/>
    <property type="match status" value="1"/>
</dbReference>
<evidence type="ECO:0000313" key="11">
    <source>
        <dbReference type="EMBL" id="KJZ08115.1"/>
    </source>
</evidence>
<keyword evidence="2 10" id="KW-0732">Signal</keyword>
<dbReference type="EMBL" id="JXYA01000028">
    <property type="protein sequence ID" value="KJZ08115.1"/>
    <property type="molecule type" value="Genomic_DNA"/>
</dbReference>
<keyword evidence="12" id="KW-1185">Reference proteome</keyword>
<evidence type="ECO:0000256" key="8">
    <source>
        <dbReference type="PIRNR" id="PIRNR004654"/>
    </source>
</evidence>
<dbReference type="PANTHER" id="PTHR44858:SF1">
    <property type="entry name" value="UDP-N-ACETYLGLUCOSAMINE--PEPTIDE N-ACETYLGLUCOSAMINYLTRANSFERASE SPINDLY-RELATED"/>
    <property type="match status" value="1"/>
</dbReference>
<dbReference type="GO" id="GO:0005886">
    <property type="term" value="C:plasma membrane"/>
    <property type="evidence" value="ECO:0007669"/>
    <property type="project" value="UniProtKB-SubCell"/>
</dbReference>
<dbReference type="GO" id="GO:0046813">
    <property type="term" value="P:receptor-mediated virion attachment to host cell"/>
    <property type="evidence" value="ECO:0007669"/>
    <property type="project" value="TreeGrafter"/>
</dbReference>
<dbReference type="SUPFAM" id="SSF48452">
    <property type="entry name" value="TPR-like"/>
    <property type="match status" value="1"/>
</dbReference>
<reference evidence="11 12" key="1">
    <citation type="journal article" date="2015" name="BMC Genomics">
        <title>Genome mining reveals unlocked bioactive potential of marine Gram-negative bacteria.</title>
        <authorList>
            <person name="Machado H."/>
            <person name="Sonnenschein E.C."/>
            <person name="Melchiorsen J."/>
            <person name="Gram L."/>
        </authorList>
    </citation>
    <scope>NUCLEOTIDE SEQUENCE [LARGE SCALE GENOMIC DNA]</scope>
    <source>
        <strain evidence="11 12">S2471</strain>
    </source>
</reference>
<evidence type="ECO:0000256" key="10">
    <source>
        <dbReference type="SAM" id="SignalP"/>
    </source>
</evidence>
<keyword evidence="1 8" id="KW-1003">Cell membrane</keyword>
<comment type="subunit">
    <text evidence="8">Homodimer.</text>
</comment>
<dbReference type="PANTHER" id="PTHR44858">
    <property type="entry name" value="TETRATRICOPEPTIDE REPEAT PROTEIN 6"/>
    <property type="match status" value="1"/>
</dbReference>
<evidence type="ECO:0000256" key="7">
    <source>
        <dbReference type="ARBA" id="ARBA00023288"/>
    </source>
</evidence>
<comment type="function">
    <text evidence="8">May be involved in cell division.</text>
</comment>
<dbReference type="InterPro" id="IPR011990">
    <property type="entry name" value="TPR-like_helical_dom_sf"/>
</dbReference>
<comment type="caution">
    <text evidence="11">The sequence shown here is derived from an EMBL/GenBank/DDBJ whole genome shotgun (WGS) entry which is preliminary data.</text>
</comment>
<keyword evidence="4 9" id="KW-0802">TPR repeat</keyword>
<keyword evidence="6" id="KW-0564">Palmitate</keyword>
<evidence type="ECO:0000256" key="5">
    <source>
        <dbReference type="ARBA" id="ARBA00023136"/>
    </source>
</evidence>
<sequence length="300" mass="34161">MPKRGNRLRLLLLPLLCMSLLGCQSTQQAADVPNVTVPFAVPLAANFRNEIAIARYSELLQNKTLDSEQQAQLFYNRGMLYDSLGLTTLARIDFNRAVKLKPDLAEVYNFLGIHHTLRQEYGTAYEMFDAVLELNTDHEYAYLNRGIALYYGERPALAVSDFESFLARSPQDPYRLMWLYLAESEVDPVAAKAALKQHSQALNNDEWATQLVQLYLGELSQQAFLAQVGDGVKSQQEFAERLCEAYFYLAKRYQAQGKTGKAIEFFKLALATNVYEFVEHKYARLELQIIADEMNRADVS</sequence>
<dbReference type="PROSITE" id="PS51257">
    <property type="entry name" value="PROKAR_LIPOPROTEIN"/>
    <property type="match status" value="1"/>
</dbReference>
<keyword evidence="3" id="KW-0677">Repeat</keyword>
<comment type="subcellular location">
    <subcellularLocation>
        <location evidence="8">Cell membrane</location>
    </subcellularLocation>
</comment>
<dbReference type="Pfam" id="PF13181">
    <property type="entry name" value="TPR_8"/>
    <property type="match status" value="1"/>
</dbReference>
<dbReference type="OrthoDB" id="509324at2"/>
<evidence type="ECO:0000256" key="2">
    <source>
        <dbReference type="ARBA" id="ARBA00022729"/>
    </source>
</evidence>
<evidence type="ECO:0000256" key="6">
    <source>
        <dbReference type="ARBA" id="ARBA00023139"/>
    </source>
</evidence>
<evidence type="ECO:0000256" key="1">
    <source>
        <dbReference type="ARBA" id="ARBA00022475"/>
    </source>
</evidence>